<dbReference type="PANTHER" id="PTHR43649:SF33">
    <property type="entry name" value="POLYGALACTURONAN_RHAMNOGALACTURONAN-BINDING PROTEIN YTCQ"/>
    <property type="match status" value="1"/>
</dbReference>
<evidence type="ECO:0000313" key="9">
    <source>
        <dbReference type="Proteomes" id="UP000092574"/>
    </source>
</evidence>
<dbReference type="Pfam" id="PF01547">
    <property type="entry name" value="SBP_bac_1"/>
    <property type="match status" value="1"/>
</dbReference>
<dbReference type="PROSITE" id="PS51257">
    <property type="entry name" value="PROKAR_LIPOPROTEIN"/>
    <property type="match status" value="1"/>
</dbReference>
<evidence type="ECO:0000256" key="6">
    <source>
        <dbReference type="SAM" id="MobiDB-lite"/>
    </source>
</evidence>
<dbReference type="OrthoDB" id="9764112at2"/>
<dbReference type="SUPFAM" id="SSF53850">
    <property type="entry name" value="Periplasmic binding protein-like II"/>
    <property type="match status" value="1"/>
</dbReference>
<feature type="compositionally biased region" description="Acidic residues" evidence="6">
    <location>
        <begin position="39"/>
        <end position="56"/>
    </location>
</feature>
<dbReference type="Proteomes" id="UP000092574">
    <property type="component" value="Chromosome"/>
</dbReference>
<keyword evidence="3" id="KW-0472">Membrane</keyword>
<dbReference type="STRING" id="1796616.A4V09_16285"/>
<proteinExistence type="predicted"/>
<dbReference type="RefSeq" id="WP_065543310.1">
    <property type="nucleotide sequence ID" value="NZ_CP015405.2"/>
</dbReference>
<reference evidence="8" key="1">
    <citation type="submission" date="2017-04" db="EMBL/GenBank/DDBJ databases">
        <title>Complete Genome Sequences of Twelve Strains of a Stable Defined Moderately Diverse Mouse Microbiota 2 (sDMDMm2).</title>
        <authorList>
            <person name="Uchimura Y."/>
            <person name="Wyss M."/>
            <person name="Brugiroux S."/>
            <person name="Limenitakis J.P."/>
            <person name="Stecher B."/>
            <person name="McCoy K.D."/>
            <person name="Macpherson A.J."/>
        </authorList>
    </citation>
    <scope>NUCLEOTIDE SEQUENCE</scope>
    <source>
        <strain evidence="8">YL58</strain>
    </source>
</reference>
<keyword evidence="4" id="KW-0564">Palmitate</keyword>
<dbReference type="InterPro" id="IPR006059">
    <property type="entry name" value="SBP"/>
</dbReference>
<dbReference type="KEGG" id="byl:A4V09_16285"/>
<keyword evidence="5" id="KW-0449">Lipoprotein</keyword>
<dbReference type="InterPro" id="IPR050490">
    <property type="entry name" value="Bact_solute-bd_prot1"/>
</dbReference>
<evidence type="ECO:0000256" key="5">
    <source>
        <dbReference type="ARBA" id="ARBA00023288"/>
    </source>
</evidence>
<evidence type="ECO:0000256" key="2">
    <source>
        <dbReference type="ARBA" id="ARBA00022729"/>
    </source>
</evidence>
<keyword evidence="2 7" id="KW-0732">Signal</keyword>
<feature type="signal peptide" evidence="7">
    <location>
        <begin position="1"/>
        <end position="20"/>
    </location>
</feature>
<gene>
    <name evidence="8" type="ORF">A4V09_16285</name>
</gene>
<dbReference type="PANTHER" id="PTHR43649">
    <property type="entry name" value="ARABINOSE-BINDING PROTEIN-RELATED"/>
    <property type="match status" value="1"/>
</dbReference>
<evidence type="ECO:0000256" key="4">
    <source>
        <dbReference type="ARBA" id="ARBA00023139"/>
    </source>
</evidence>
<dbReference type="Gene3D" id="3.40.190.10">
    <property type="entry name" value="Periplasmic binding protein-like II"/>
    <property type="match status" value="1"/>
</dbReference>
<evidence type="ECO:0000256" key="3">
    <source>
        <dbReference type="ARBA" id="ARBA00023136"/>
    </source>
</evidence>
<sequence length="470" mass="51775">MKKKLVSALLVTTMAVSLLAGCGGDKASSAGTDGAGAEDTQDAGADAEGEDGEAEPEAVTTVGPDSGTKMEMWSFVELHNTFYAQMLEKWNEENPDRQIQMTFTTYPFADMHNKMIMALQTGEGAPDLCDIERGQFPNFLQGEVQLYPLNDALEPYMGDLVQSRFDIYSKDDNYYGAPTHVGATVMFYNDELLSQYGVDYTTIKTWDDYTAAAETLKEASNGEVKMTSVDTGGTDWMWLAMAEYGDDQVDKDGKAVIPESMEKMLTMQQGWLDDELAMVSPDGHVDLEAGFQNILDGNIASFPKALWYMSRFLDYMPEESGKWAMAPCPVFEEGQPRSVGIGGTGTVVTNQSSDPELAADFIAYAKCSEEGCKGIWENLGFDVCNTAVWEDTSITQDTSNKFIAFFKTNPFDVLNEVKDEIAAITVNENTFTLGDYMCTTTLNNVLQDGMDVKEAIQDAQDYVDLEQDIN</sequence>
<feature type="compositionally biased region" description="Low complexity" evidence="6">
    <location>
        <begin position="27"/>
        <end position="38"/>
    </location>
</feature>
<feature type="region of interest" description="Disordered" evidence="6">
    <location>
        <begin position="27"/>
        <end position="66"/>
    </location>
</feature>
<name>A0A1C7IBX7_9FIRM</name>
<keyword evidence="9" id="KW-1185">Reference proteome</keyword>
<organism evidence="8 9">
    <name type="scientific">Blautia pseudococcoides</name>
    <dbReference type="NCBI Taxonomy" id="1796616"/>
    <lineage>
        <taxon>Bacteria</taxon>
        <taxon>Bacillati</taxon>
        <taxon>Bacillota</taxon>
        <taxon>Clostridia</taxon>
        <taxon>Lachnospirales</taxon>
        <taxon>Lachnospiraceae</taxon>
        <taxon>Blautia</taxon>
    </lineage>
</organism>
<evidence type="ECO:0000313" key="8">
    <source>
        <dbReference type="EMBL" id="ANU77180.1"/>
    </source>
</evidence>
<evidence type="ECO:0000256" key="7">
    <source>
        <dbReference type="SAM" id="SignalP"/>
    </source>
</evidence>
<protein>
    <submittedName>
        <fullName evidence="8">ABC transporter substrate-binding protein</fullName>
    </submittedName>
</protein>
<evidence type="ECO:0000256" key="1">
    <source>
        <dbReference type="ARBA" id="ARBA00022475"/>
    </source>
</evidence>
<dbReference type="AlphaFoldDB" id="A0A1C7IBX7"/>
<dbReference type="EMBL" id="CP015405">
    <property type="protein sequence ID" value="ANU77180.1"/>
    <property type="molecule type" value="Genomic_DNA"/>
</dbReference>
<keyword evidence="1" id="KW-1003">Cell membrane</keyword>
<feature type="chain" id="PRO_5039273173" evidence="7">
    <location>
        <begin position="21"/>
        <end position="470"/>
    </location>
</feature>
<accession>A0A1C7IBX7</accession>